<feature type="region of interest" description="Disordered" evidence="1">
    <location>
        <begin position="1"/>
        <end position="67"/>
    </location>
</feature>
<dbReference type="EMBL" id="JACVVK020000020">
    <property type="protein sequence ID" value="KAK7503504.1"/>
    <property type="molecule type" value="Genomic_DNA"/>
</dbReference>
<sequence>MGFSLLPIHSPPTTTAARARHKRKGCVRDKDQSEAASVSHDPEAAEGCARRTPDAEAWPGQIEGQIF</sequence>
<evidence type="ECO:0000256" key="1">
    <source>
        <dbReference type="SAM" id="MobiDB-lite"/>
    </source>
</evidence>
<dbReference type="Proteomes" id="UP001519460">
    <property type="component" value="Unassembled WGS sequence"/>
</dbReference>
<feature type="compositionally biased region" description="Basic and acidic residues" evidence="1">
    <location>
        <begin position="40"/>
        <end position="54"/>
    </location>
</feature>
<dbReference type="AlphaFoldDB" id="A0ABD0LV87"/>
<accession>A0ABD0LV87</accession>
<proteinExistence type="predicted"/>
<gene>
    <name evidence="2" type="ORF">BaRGS_00005425</name>
</gene>
<evidence type="ECO:0000313" key="2">
    <source>
        <dbReference type="EMBL" id="KAK7503504.1"/>
    </source>
</evidence>
<reference evidence="2 3" key="1">
    <citation type="journal article" date="2023" name="Sci. Data">
        <title>Genome assembly of the Korean intertidal mud-creeper Batillaria attramentaria.</title>
        <authorList>
            <person name="Patra A.K."/>
            <person name="Ho P.T."/>
            <person name="Jun S."/>
            <person name="Lee S.J."/>
            <person name="Kim Y."/>
            <person name="Won Y.J."/>
        </authorList>
    </citation>
    <scope>NUCLEOTIDE SEQUENCE [LARGE SCALE GENOMIC DNA]</scope>
    <source>
        <strain evidence="2">Wonlab-2016</strain>
    </source>
</reference>
<organism evidence="2 3">
    <name type="scientific">Batillaria attramentaria</name>
    <dbReference type="NCBI Taxonomy" id="370345"/>
    <lineage>
        <taxon>Eukaryota</taxon>
        <taxon>Metazoa</taxon>
        <taxon>Spiralia</taxon>
        <taxon>Lophotrochozoa</taxon>
        <taxon>Mollusca</taxon>
        <taxon>Gastropoda</taxon>
        <taxon>Caenogastropoda</taxon>
        <taxon>Sorbeoconcha</taxon>
        <taxon>Cerithioidea</taxon>
        <taxon>Batillariidae</taxon>
        <taxon>Batillaria</taxon>
    </lineage>
</organism>
<name>A0ABD0LV87_9CAEN</name>
<keyword evidence="3" id="KW-1185">Reference proteome</keyword>
<protein>
    <submittedName>
        <fullName evidence="2">Uncharacterized protein</fullName>
    </submittedName>
</protein>
<comment type="caution">
    <text evidence="2">The sequence shown here is derived from an EMBL/GenBank/DDBJ whole genome shotgun (WGS) entry which is preliminary data.</text>
</comment>
<evidence type="ECO:0000313" key="3">
    <source>
        <dbReference type="Proteomes" id="UP001519460"/>
    </source>
</evidence>